<dbReference type="Pfam" id="PF05136">
    <property type="entry name" value="Phage_portal_2"/>
    <property type="match status" value="1"/>
</dbReference>
<accession>A0A8S5NK26</accession>
<dbReference type="GO" id="GO:0019068">
    <property type="term" value="P:virion assembly"/>
    <property type="evidence" value="ECO:0007669"/>
    <property type="project" value="InterPro"/>
</dbReference>
<evidence type="ECO:0000313" key="1">
    <source>
        <dbReference type="EMBL" id="DAD94642.1"/>
    </source>
</evidence>
<name>A0A8S5NK26_9CAUD</name>
<dbReference type="NCBIfam" id="TIGR01539">
    <property type="entry name" value="portal_lambda"/>
    <property type="match status" value="1"/>
</dbReference>
<protein>
    <submittedName>
        <fullName evidence="1">Portal protein</fullName>
    </submittedName>
</protein>
<sequence>MTDTSHKAASQTLREIASWLPGRGSADSDLLPELDTIVARSRDLTRNHGIAAGAMQTLSDNIVGTGFRLSAKPDYRLLGKTKEWEEEWQAHVESLWRSWSETFECDAAKSLTFHGLTTQVFKSCLINGEALAIPLWLKDRKFSTAIQLVEPDRLSNPNGQTDSKTLRGGIEIDKYGAPVAYYIQKDHPGDFWTDLKSWERIPAFTLFGRRRVLHVHDISRIGQSRGKPVLSSIMPMFKMLDHYERSELQAAIVNAMIAAFIETPMDGESLNELFGGSSDDYLSAKKDWQVKLEGGSIIPVFPGDKVAPFTPSRPNSAYGAFVENLLRHIGTGLNIPYELLLKDFSKTNYSSARSALLEAWRYFNGRRQWLSTYWATPVYELWLEEAVNKGLVDAPDFYENRYAYTRCKWIGPGRGWVDPVKEAQACQIRMDIGLSTLEAECAGQGLDWEEVLEQRAREKAKLAELGLTTEDLTSKEVETLRETDESGNFS</sequence>
<dbReference type="GO" id="GO:0005198">
    <property type="term" value="F:structural molecule activity"/>
    <property type="evidence" value="ECO:0007669"/>
    <property type="project" value="InterPro"/>
</dbReference>
<reference evidence="1" key="1">
    <citation type="journal article" date="2021" name="Proc. Natl. Acad. Sci. U.S.A.">
        <title>A Catalog of Tens of Thousands of Viruses from Human Metagenomes Reveals Hidden Associations with Chronic Diseases.</title>
        <authorList>
            <person name="Tisza M.J."/>
            <person name="Buck C.B."/>
        </authorList>
    </citation>
    <scope>NUCLEOTIDE SEQUENCE</scope>
    <source>
        <strain evidence="1">CtrKX6</strain>
    </source>
</reference>
<proteinExistence type="predicted"/>
<dbReference type="InterPro" id="IPR006429">
    <property type="entry name" value="Phage_lambda_portal"/>
</dbReference>
<organism evidence="1">
    <name type="scientific">Siphoviridae sp. ctrKX6</name>
    <dbReference type="NCBI Taxonomy" id="2826476"/>
    <lineage>
        <taxon>Viruses</taxon>
        <taxon>Duplodnaviria</taxon>
        <taxon>Heunggongvirae</taxon>
        <taxon>Uroviricota</taxon>
        <taxon>Caudoviricetes</taxon>
    </lineage>
</organism>
<dbReference type="EMBL" id="BK015179">
    <property type="protein sequence ID" value="DAD94642.1"/>
    <property type="molecule type" value="Genomic_DNA"/>
</dbReference>